<dbReference type="InterPro" id="IPR019429">
    <property type="entry name" value="7TM_GPCR_serpentine_rcpt_Sri"/>
</dbReference>
<evidence type="ECO:0000313" key="2">
    <source>
        <dbReference type="Proteomes" id="UP000005239"/>
    </source>
</evidence>
<name>A0A2A6CLN7_PRIPA</name>
<dbReference type="OrthoDB" id="5835759at2759"/>
<accession>A0A8R1YM92</accession>
<evidence type="ECO:0000313" key="1">
    <source>
        <dbReference type="EnsemblMetazoa" id="PPA29590.1"/>
    </source>
</evidence>
<dbReference type="InterPro" id="IPR053220">
    <property type="entry name" value="Nematode_rcpt-like_serp_H"/>
</dbReference>
<dbReference type="PANTHER" id="PTHR22941:SF26">
    <property type="entry name" value="SERPENTINE RECEPTOR, CLASS H"/>
    <property type="match status" value="1"/>
</dbReference>
<accession>A0A2A6CLN7</accession>
<protein>
    <submittedName>
        <fullName evidence="1">G protein-coupled receptor</fullName>
    </submittedName>
</protein>
<dbReference type="AlphaFoldDB" id="A0A2A6CLN7"/>
<reference evidence="2" key="1">
    <citation type="journal article" date="2008" name="Nat. Genet.">
        <title>The Pristionchus pacificus genome provides a unique perspective on nematode lifestyle and parasitism.</title>
        <authorList>
            <person name="Dieterich C."/>
            <person name="Clifton S.W."/>
            <person name="Schuster L.N."/>
            <person name="Chinwalla A."/>
            <person name="Delehaunty K."/>
            <person name="Dinkelacker I."/>
            <person name="Fulton L."/>
            <person name="Fulton R."/>
            <person name="Godfrey J."/>
            <person name="Minx P."/>
            <person name="Mitreva M."/>
            <person name="Roeseler W."/>
            <person name="Tian H."/>
            <person name="Witte H."/>
            <person name="Yang S.P."/>
            <person name="Wilson R.K."/>
            <person name="Sommer R.J."/>
        </authorList>
    </citation>
    <scope>NUCLEOTIDE SEQUENCE [LARGE SCALE GENOMIC DNA]</scope>
    <source>
        <strain evidence="2">PS312</strain>
    </source>
</reference>
<proteinExistence type="predicted"/>
<gene>
    <name evidence="1" type="primary">WBGene00119144</name>
</gene>
<reference evidence="1" key="2">
    <citation type="submission" date="2022-06" db="UniProtKB">
        <authorList>
            <consortium name="EnsemblMetazoa"/>
        </authorList>
    </citation>
    <scope>IDENTIFICATION</scope>
    <source>
        <strain evidence="1">PS312</strain>
    </source>
</reference>
<dbReference type="Pfam" id="PF10327">
    <property type="entry name" value="7TM_GPCR_Sri"/>
    <property type="match status" value="1"/>
</dbReference>
<dbReference type="EnsemblMetazoa" id="PPA29590.1">
    <property type="protein sequence ID" value="PPA29590.1"/>
    <property type="gene ID" value="WBGene00119144"/>
</dbReference>
<sequence>MSIDVLFEPIPLFPAYAGYCAGFLCEFGVPLQYSLATAIVLLANVGVSIVVCCLYRHQTVLLSNSIFKLRRFSPDISWIKTRGTYIMYERTASIVSIFVLLFGVIVGAMISVISMLAHVVYTLKIQMGIPIMLLIIPGLLMLIGLIFEVIPFEVCLVAYFMLPLHPIGHNIILLAVTPAYRSYIGHLIKGGACGMVRFDVRMNRSCTPEEMFSRRMSVLTQLMTCVVHSLVFSVAQTVPLVPHKSLISTSPFRELDCFPATFLFLFWISNLAMSTYSALASSISHYLGLMEGMKQFNFILAAYDSLPRWLKNVITFFAHAISVLIIGLSIFVSMDLETASDGPCASYLRGKFALIRMKSGNTYLILLFFNRAVWQQLEMIKPSISPRTWDILHYTSRLFLAIAVQPILSFFIPIASYMIFQFIATDVIVRSVIILNVITWTISGPLILFPFIFYLLTLASFKVYRYHFLLLLRAPFTRLSACRVRKIENSVKDEA</sequence>
<organism evidence="1 2">
    <name type="scientific">Pristionchus pacificus</name>
    <name type="common">Parasitic nematode worm</name>
    <dbReference type="NCBI Taxonomy" id="54126"/>
    <lineage>
        <taxon>Eukaryota</taxon>
        <taxon>Metazoa</taxon>
        <taxon>Ecdysozoa</taxon>
        <taxon>Nematoda</taxon>
        <taxon>Chromadorea</taxon>
        <taxon>Rhabditida</taxon>
        <taxon>Rhabditina</taxon>
        <taxon>Diplogasteromorpha</taxon>
        <taxon>Diplogasteroidea</taxon>
        <taxon>Neodiplogasteridae</taxon>
        <taxon>Pristionchus</taxon>
    </lineage>
</organism>
<dbReference type="PANTHER" id="PTHR22941">
    <property type="entry name" value="SERPENTINE RECEPTOR"/>
    <property type="match status" value="1"/>
</dbReference>
<dbReference type="Proteomes" id="UP000005239">
    <property type="component" value="Unassembled WGS sequence"/>
</dbReference>
<keyword evidence="2" id="KW-1185">Reference proteome</keyword>